<dbReference type="OrthoDB" id="5956564at2"/>
<sequence>MEFHVTAKDAGTRLPAIEDAILDIDPAAVVDIDADGVLRVAAALDAGELERLLTATGMTLAPGDVHQLPSICCGGCSG</sequence>
<proteinExistence type="predicted"/>
<keyword evidence="2" id="KW-1185">Reference proteome</keyword>
<organism evidence="1 2">
    <name type="scientific">Lysobacter arseniciresistens ZS79</name>
    <dbReference type="NCBI Taxonomy" id="913325"/>
    <lineage>
        <taxon>Bacteria</taxon>
        <taxon>Pseudomonadati</taxon>
        <taxon>Pseudomonadota</taxon>
        <taxon>Gammaproteobacteria</taxon>
        <taxon>Lysobacterales</taxon>
        <taxon>Lysobacteraceae</taxon>
        <taxon>Novilysobacter</taxon>
    </lineage>
</organism>
<protein>
    <recommendedName>
        <fullName evidence="3">HMA domain-containing protein</fullName>
    </recommendedName>
</protein>
<reference evidence="1 2" key="1">
    <citation type="journal article" date="2015" name="Stand. Genomic Sci.">
        <title>Genomic information of the arsenic-resistant bacterium Lysobacter arseniciresistens type strain ZS79(T) and comparison of Lysobacter draft genomes.</title>
        <authorList>
            <person name="Liu L."/>
            <person name="Zhang S."/>
            <person name="Luo M."/>
            <person name="Wang G."/>
        </authorList>
    </citation>
    <scope>NUCLEOTIDE SEQUENCE [LARGE SCALE GENOMIC DNA]</scope>
    <source>
        <strain evidence="1 2">ZS79</strain>
    </source>
</reference>
<comment type="caution">
    <text evidence="1">The sequence shown here is derived from an EMBL/GenBank/DDBJ whole genome shotgun (WGS) entry which is preliminary data.</text>
</comment>
<dbReference type="EMBL" id="AVPT01000001">
    <property type="protein sequence ID" value="KGM57776.1"/>
    <property type="molecule type" value="Genomic_DNA"/>
</dbReference>
<name>A0A0A0F3T4_9GAMM</name>
<dbReference type="Proteomes" id="UP000029989">
    <property type="component" value="Unassembled WGS sequence"/>
</dbReference>
<accession>A0A0A0F3T4</accession>
<dbReference type="AlphaFoldDB" id="A0A0A0F3T4"/>
<evidence type="ECO:0008006" key="3">
    <source>
        <dbReference type="Google" id="ProtNLM"/>
    </source>
</evidence>
<evidence type="ECO:0000313" key="2">
    <source>
        <dbReference type="Proteomes" id="UP000029989"/>
    </source>
</evidence>
<gene>
    <name evidence="1" type="ORF">N799_01010</name>
</gene>
<dbReference type="RefSeq" id="WP_036206451.1">
    <property type="nucleotide sequence ID" value="NZ_AVPT01000001.1"/>
</dbReference>
<evidence type="ECO:0000313" key="1">
    <source>
        <dbReference type="EMBL" id="KGM57776.1"/>
    </source>
</evidence>